<dbReference type="PANTHER" id="PTHR23320:SF42">
    <property type="entry name" value="MEMBRANE-SPANNING 4-DOMAINS SUBFAMILY A MEMBER 13"/>
    <property type="match status" value="1"/>
</dbReference>
<name>G1TAH9_RABIT</name>
<protein>
    <submittedName>
        <fullName evidence="7">Membrane spanning 4-domains A13</fullName>
    </submittedName>
</protein>
<comment type="subcellular location">
    <subcellularLocation>
        <location evidence="1">Membrane</location>
        <topology evidence="1">Multi-pass membrane protein</topology>
    </subcellularLocation>
</comment>
<dbReference type="InParanoid" id="G1TAH9"/>
<evidence type="ECO:0000313" key="7">
    <source>
        <dbReference type="Ensembl" id="ENSOCUP00000013672.4"/>
    </source>
</evidence>
<evidence type="ECO:0000256" key="1">
    <source>
        <dbReference type="ARBA" id="ARBA00004141"/>
    </source>
</evidence>
<dbReference type="EMBL" id="AAGW02038237">
    <property type="status" value="NOT_ANNOTATED_CDS"/>
    <property type="molecule type" value="Genomic_DNA"/>
</dbReference>
<evidence type="ECO:0000256" key="3">
    <source>
        <dbReference type="ARBA" id="ARBA00022692"/>
    </source>
</evidence>
<dbReference type="Pfam" id="PF04103">
    <property type="entry name" value="CD20"/>
    <property type="match status" value="1"/>
</dbReference>
<proteinExistence type="inferred from homology"/>
<keyword evidence="5 6" id="KW-0472">Membrane</keyword>
<dbReference type="eggNOG" id="ENOG502RTZG">
    <property type="taxonomic scope" value="Eukaryota"/>
</dbReference>
<evidence type="ECO:0000256" key="6">
    <source>
        <dbReference type="SAM" id="Phobius"/>
    </source>
</evidence>
<reference evidence="7" key="3">
    <citation type="submission" date="2025-09" db="UniProtKB">
        <authorList>
            <consortium name="Ensembl"/>
        </authorList>
    </citation>
    <scope>IDENTIFICATION</scope>
    <source>
        <strain evidence="7">Thorbecke</strain>
    </source>
</reference>
<dbReference type="FunCoup" id="G1TAH9">
    <property type="interactions" value="153"/>
</dbReference>
<accession>G1TAH9</accession>
<dbReference type="Bgee" id="ENSOCUG00000015915">
    <property type="expression patterns" value="Expressed in testis and 11 other cell types or tissues"/>
</dbReference>
<dbReference type="GeneTree" id="ENSGT00390000015662"/>
<feature type="transmembrane region" description="Helical" evidence="6">
    <location>
        <begin position="108"/>
        <end position="129"/>
    </location>
</feature>
<dbReference type="HOGENOM" id="CLU_1022935_0_0_1"/>
<dbReference type="PANTHER" id="PTHR23320">
    <property type="entry name" value="MEMBRANE-SPANNING 4-DOMAINS SUBFAMILY A MS4A -RELATED"/>
    <property type="match status" value="1"/>
</dbReference>
<keyword evidence="4 6" id="KW-1133">Transmembrane helix</keyword>
<evidence type="ECO:0000256" key="5">
    <source>
        <dbReference type="ARBA" id="ARBA00023136"/>
    </source>
</evidence>
<dbReference type="Proteomes" id="UP000001811">
    <property type="component" value="Chromosome 1"/>
</dbReference>
<evidence type="ECO:0000313" key="8">
    <source>
        <dbReference type="Proteomes" id="UP000001811"/>
    </source>
</evidence>
<reference evidence="7" key="2">
    <citation type="submission" date="2025-08" db="UniProtKB">
        <authorList>
            <consortium name="Ensembl"/>
        </authorList>
    </citation>
    <scope>IDENTIFICATION</scope>
    <source>
        <strain evidence="7">Thorbecke</strain>
    </source>
</reference>
<dbReference type="GO" id="GO:0007166">
    <property type="term" value="P:cell surface receptor signaling pathway"/>
    <property type="evidence" value="ECO:0007669"/>
    <property type="project" value="TreeGrafter"/>
</dbReference>
<gene>
    <name evidence="7" type="primary">MS4A13</name>
</gene>
<dbReference type="GO" id="GO:0005886">
    <property type="term" value="C:plasma membrane"/>
    <property type="evidence" value="ECO:0007669"/>
    <property type="project" value="TreeGrafter"/>
</dbReference>
<feature type="transmembrane region" description="Helical" evidence="6">
    <location>
        <begin position="64"/>
        <end position="88"/>
    </location>
</feature>
<dbReference type="AlphaFoldDB" id="G1TAH9"/>
<feature type="transmembrane region" description="Helical" evidence="6">
    <location>
        <begin position="7"/>
        <end position="25"/>
    </location>
</feature>
<dbReference type="InterPro" id="IPR007237">
    <property type="entry name" value="CD20-like"/>
</dbReference>
<dbReference type="Ensembl" id="ENSOCUT00000015913.4">
    <property type="protein sequence ID" value="ENSOCUP00000013672.4"/>
    <property type="gene ID" value="ENSOCUG00000015915.4"/>
</dbReference>
<comment type="similarity">
    <text evidence="2">Belongs to the MS4A family.</text>
</comment>
<evidence type="ECO:0000256" key="2">
    <source>
        <dbReference type="ARBA" id="ARBA00009565"/>
    </source>
</evidence>
<reference evidence="7 8" key="1">
    <citation type="journal article" date="2011" name="Nature">
        <title>A high-resolution map of human evolutionary constraint using 29 mammals.</title>
        <authorList>
            <person name="Lindblad-Toh K."/>
            <person name="Garber M."/>
            <person name="Zuk O."/>
            <person name="Lin M.F."/>
            <person name="Parker B.J."/>
            <person name="Washietl S."/>
            <person name="Kheradpour P."/>
            <person name="Ernst J."/>
            <person name="Jordan G."/>
            <person name="Mauceli E."/>
            <person name="Ward L.D."/>
            <person name="Lowe C.B."/>
            <person name="Holloway A.K."/>
            <person name="Clamp M."/>
            <person name="Gnerre S."/>
            <person name="Alfoldi J."/>
            <person name="Beal K."/>
            <person name="Chang J."/>
            <person name="Clawson H."/>
            <person name="Cuff J."/>
            <person name="Di Palma F."/>
            <person name="Fitzgerald S."/>
            <person name="Flicek P."/>
            <person name="Guttman M."/>
            <person name="Hubisz M.J."/>
            <person name="Jaffe D.B."/>
            <person name="Jungreis I."/>
            <person name="Kent W.J."/>
            <person name="Kostka D."/>
            <person name="Lara M."/>
            <person name="Martins A.L."/>
            <person name="Massingham T."/>
            <person name="Moltke I."/>
            <person name="Raney B.J."/>
            <person name="Rasmussen M.D."/>
            <person name="Robinson J."/>
            <person name="Stark A."/>
            <person name="Vilella A.J."/>
            <person name="Wen J."/>
            <person name="Xie X."/>
            <person name="Zody M.C."/>
            <person name="Baldwin J."/>
            <person name="Bloom T."/>
            <person name="Chin C.W."/>
            <person name="Heiman D."/>
            <person name="Nicol R."/>
            <person name="Nusbaum C."/>
            <person name="Young S."/>
            <person name="Wilkinson J."/>
            <person name="Worley K.C."/>
            <person name="Kovar C.L."/>
            <person name="Muzny D.M."/>
            <person name="Gibbs R.A."/>
            <person name="Cree A."/>
            <person name="Dihn H.H."/>
            <person name="Fowler G."/>
            <person name="Jhangiani S."/>
            <person name="Joshi V."/>
            <person name="Lee S."/>
            <person name="Lewis L.R."/>
            <person name="Nazareth L.V."/>
            <person name="Okwuonu G."/>
            <person name="Santibanez J."/>
            <person name="Warren W.C."/>
            <person name="Mardis E.R."/>
            <person name="Weinstock G.M."/>
            <person name="Wilson R.K."/>
            <person name="Delehaunty K."/>
            <person name="Dooling D."/>
            <person name="Fronik C."/>
            <person name="Fulton L."/>
            <person name="Fulton B."/>
            <person name="Graves T."/>
            <person name="Minx P."/>
            <person name="Sodergren E."/>
            <person name="Birney E."/>
            <person name="Margulies E.H."/>
            <person name="Herrero J."/>
            <person name="Green E.D."/>
            <person name="Haussler D."/>
            <person name="Siepel A."/>
            <person name="Goldman N."/>
            <person name="Pollard K.S."/>
            <person name="Pedersen J.S."/>
            <person name="Lander E.S."/>
            <person name="Kellis M."/>
        </authorList>
    </citation>
    <scope>NUCLEOTIDE SEQUENCE [LARGE SCALE GENOMIC DNA]</scope>
    <source>
        <strain evidence="7 8">Thorbecke inbred</strain>
    </source>
</reference>
<feature type="transmembrane region" description="Helical" evidence="6">
    <location>
        <begin position="31"/>
        <end position="52"/>
    </location>
</feature>
<organism evidence="7 8">
    <name type="scientific">Oryctolagus cuniculus</name>
    <name type="common">Rabbit</name>
    <dbReference type="NCBI Taxonomy" id="9986"/>
    <lineage>
        <taxon>Eukaryota</taxon>
        <taxon>Metazoa</taxon>
        <taxon>Chordata</taxon>
        <taxon>Craniata</taxon>
        <taxon>Vertebrata</taxon>
        <taxon>Euteleostomi</taxon>
        <taxon>Mammalia</taxon>
        <taxon>Eutheria</taxon>
        <taxon>Euarchontoglires</taxon>
        <taxon>Glires</taxon>
        <taxon>Lagomorpha</taxon>
        <taxon>Leporidae</taxon>
        <taxon>Oryctolagus</taxon>
    </lineage>
</organism>
<dbReference type="InterPro" id="IPR030417">
    <property type="entry name" value="MS4A"/>
</dbReference>
<evidence type="ECO:0000256" key="4">
    <source>
        <dbReference type="ARBA" id="ARBA00022989"/>
    </source>
</evidence>
<keyword evidence="8" id="KW-1185">Reference proteome</keyword>
<keyword evidence="3 6" id="KW-0812">Transmembrane</keyword>
<sequence length="153" mass="17280">MIGIFQVLMWHFLLVLYMGQIKGVFGTYEPITYKTGCALWGVFFIISGAIIIRSTNHPTRGLIISALVMNIFSIITAIIAVVLIFIELSKFKSVSYRNYGQAKLGREVSRVLLFSYPLEFVTAFVYAVCSCSHLSQKREEHPTPVTEEVESTF</sequence>